<proteinExistence type="predicted"/>
<reference evidence="1 2" key="1">
    <citation type="submission" date="2018-06" db="EMBL/GenBank/DDBJ databases">
        <authorList>
            <consortium name="Pathogen Informatics"/>
            <person name="Doyle S."/>
        </authorList>
    </citation>
    <scope>NUCLEOTIDE SEQUENCE [LARGE SCALE GENOMIC DNA]</scope>
    <source>
        <strain evidence="1 2">NCTC11544</strain>
    </source>
</reference>
<sequence>MDKRGWYLADVIVLLSKGAAVVECYPQPPLLFNTYSKLFLNHKVFTFLFTHRLV</sequence>
<protein>
    <submittedName>
        <fullName evidence="1">Uncharacterized protein</fullName>
    </submittedName>
</protein>
<evidence type="ECO:0000313" key="2">
    <source>
        <dbReference type="Proteomes" id="UP000255529"/>
    </source>
</evidence>
<dbReference type="EMBL" id="UGYN01000002">
    <property type="protein sequence ID" value="SUI52617.1"/>
    <property type="molecule type" value="Genomic_DNA"/>
</dbReference>
<gene>
    <name evidence="1" type="ORF">NCTC11544_01345</name>
</gene>
<dbReference type="AlphaFoldDB" id="A0A379YZ89"/>
<organism evidence="1 2">
    <name type="scientific">Serratia quinivorans</name>
    <dbReference type="NCBI Taxonomy" id="137545"/>
    <lineage>
        <taxon>Bacteria</taxon>
        <taxon>Pseudomonadati</taxon>
        <taxon>Pseudomonadota</taxon>
        <taxon>Gammaproteobacteria</taxon>
        <taxon>Enterobacterales</taxon>
        <taxon>Yersiniaceae</taxon>
        <taxon>Serratia</taxon>
    </lineage>
</organism>
<evidence type="ECO:0000313" key="1">
    <source>
        <dbReference type="EMBL" id="SUI52617.1"/>
    </source>
</evidence>
<dbReference type="Proteomes" id="UP000255529">
    <property type="component" value="Unassembled WGS sequence"/>
</dbReference>
<accession>A0A379YZ89</accession>
<name>A0A379YZ89_9GAMM</name>